<comment type="similarity">
    <text evidence="7">Belongs to the UvrC family.</text>
</comment>
<reference evidence="11 12" key="1">
    <citation type="submission" date="2024-09" db="EMBL/GenBank/DDBJ databases">
        <authorList>
            <person name="Sun Q."/>
            <person name="Mori K."/>
        </authorList>
    </citation>
    <scope>NUCLEOTIDE SEQUENCE [LARGE SCALE GENOMIC DNA]</scope>
    <source>
        <strain evidence="11 12">ATCC 51285</strain>
    </source>
</reference>
<comment type="function">
    <text evidence="7">The UvrABC repair system catalyzes the recognition and processing of DNA lesions. UvrC both incises the 5' and 3' sides of the lesion. The N-terminal half is responsible for the 3' incision and the C-terminal half is responsible for the 5' incision.</text>
</comment>
<keyword evidence="12" id="KW-1185">Reference proteome</keyword>
<keyword evidence="2 7" id="KW-0227">DNA damage</keyword>
<dbReference type="Gene3D" id="4.10.860.10">
    <property type="entry name" value="UVR domain"/>
    <property type="match status" value="1"/>
</dbReference>
<proteinExistence type="inferred from homology"/>
<feature type="domain" description="GIY-YIG" evidence="9">
    <location>
        <begin position="15"/>
        <end position="93"/>
    </location>
</feature>
<dbReference type="PROSITE" id="PS50165">
    <property type="entry name" value="UVRC"/>
    <property type="match status" value="1"/>
</dbReference>
<evidence type="ECO:0000313" key="12">
    <source>
        <dbReference type="Proteomes" id="UP001589628"/>
    </source>
</evidence>
<dbReference type="Pfam" id="PF08459">
    <property type="entry name" value="UvrC_RNaseH_dom"/>
    <property type="match status" value="1"/>
</dbReference>
<sequence>MSALDIASLLANLPRKPGVYQMLGDQEQVLYVGKAADLKARVSSYFRSTGLTIKTQALVKRIQRVQITVTHSETEALLLEQSLIKELRPPYNILLRDDKSYPYIFISSLDTYPAIRFHRGPKRKKGRYFGPYPSSSAVKDSLHLLQKIFKLRPCEDAVFNNRSRPCLQYQIKRCNAPCVEFIQPEEYQKDLEHALMFLQGKNASLLQDIQQQMEQASMELAFERAAELRDQLISLQKVQEQQFVIGAGGEADVLAAQVRPGGGCVHVLYVRQGRIQGSRTYYPKLAVEADEAQLLSAFIPQFYLGSQERELPPELLLSHEPQDKAVLAEALSAARERKVSLNVPQRGEKSQWLKLAETNAQDNLAAYLASQNNLLERFVTLQEVLGLDELPHRIECFDISHSQGEATVASCVVFNAQGAVKQDYRRFNIEGITPGDDYAAMHQALTRRYARLSEEGASMPSILLVDGGKGQLAQARQVLAELGIEEIQLVGVAKGVTRKPGLETLWLEEDNTPLILERTSPALHLIQQVRDEAHRFAISGHRARRGKARRVSSLEGIAGVGPKKRQALLRHFGGIQGVQRASMSEIAKVPGISQALAQDIYDHLHPGGAENNDVD</sequence>
<keyword evidence="6 7" id="KW-0742">SOS response</keyword>
<dbReference type="InterPro" id="IPR003583">
    <property type="entry name" value="Hlx-hairpin-Hlx_DNA-bd_motif"/>
</dbReference>
<dbReference type="SMART" id="SM00278">
    <property type="entry name" value="HhH1"/>
    <property type="match status" value="2"/>
</dbReference>
<dbReference type="InterPro" id="IPR001162">
    <property type="entry name" value="UvrC_RNase_H_dom"/>
</dbReference>
<dbReference type="Pfam" id="PF22920">
    <property type="entry name" value="UvrC_RNaseH"/>
    <property type="match status" value="1"/>
</dbReference>
<dbReference type="EMBL" id="JBHLZN010000001">
    <property type="protein sequence ID" value="MFB9884929.1"/>
    <property type="molecule type" value="Genomic_DNA"/>
</dbReference>
<dbReference type="Pfam" id="PF14520">
    <property type="entry name" value="HHH_5"/>
    <property type="match status" value="1"/>
</dbReference>
<dbReference type="InterPro" id="IPR010994">
    <property type="entry name" value="RuvA_2-like"/>
</dbReference>
<dbReference type="InterPro" id="IPR001943">
    <property type="entry name" value="UVR_dom"/>
</dbReference>
<dbReference type="SUPFAM" id="SSF82771">
    <property type="entry name" value="GIY-YIG endonuclease"/>
    <property type="match status" value="1"/>
</dbReference>
<evidence type="ECO:0000256" key="4">
    <source>
        <dbReference type="ARBA" id="ARBA00022881"/>
    </source>
</evidence>
<dbReference type="PROSITE" id="PS50164">
    <property type="entry name" value="GIY_YIG"/>
    <property type="match status" value="1"/>
</dbReference>
<gene>
    <name evidence="7 11" type="primary">uvrC</name>
    <name evidence="11" type="ORF">ACFFLH_00690</name>
</gene>
<dbReference type="Pfam" id="PF01541">
    <property type="entry name" value="GIY-YIG"/>
    <property type="match status" value="1"/>
</dbReference>
<evidence type="ECO:0000256" key="2">
    <source>
        <dbReference type="ARBA" id="ARBA00022763"/>
    </source>
</evidence>
<feature type="domain" description="UVR" evidence="8">
    <location>
        <begin position="203"/>
        <end position="238"/>
    </location>
</feature>
<dbReference type="PROSITE" id="PS50151">
    <property type="entry name" value="UVR"/>
    <property type="match status" value="1"/>
</dbReference>
<dbReference type="CDD" id="cd10434">
    <property type="entry name" value="GIY-YIG_UvrC_Cho"/>
    <property type="match status" value="1"/>
</dbReference>
<dbReference type="InterPro" id="IPR004791">
    <property type="entry name" value="UvrC"/>
</dbReference>
<evidence type="ECO:0000313" key="11">
    <source>
        <dbReference type="EMBL" id="MFB9884929.1"/>
    </source>
</evidence>
<dbReference type="NCBIfam" id="TIGR00194">
    <property type="entry name" value="uvrC"/>
    <property type="match status" value="1"/>
</dbReference>
<comment type="subcellular location">
    <subcellularLocation>
        <location evidence="7">Cytoplasm</location>
    </subcellularLocation>
</comment>
<evidence type="ECO:0000256" key="6">
    <source>
        <dbReference type="ARBA" id="ARBA00023236"/>
    </source>
</evidence>
<dbReference type="Gene3D" id="3.30.420.340">
    <property type="entry name" value="UvrC, RNAse H endonuclease domain"/>
    <property type="match status" value="1"/>
</dbReference>
<dbReference type="PANTHER" id="PTHR30562:SF1">
    <property type="entry name" value="UVRABC SYSTEM PROTEIN C"/>
    <property type="match status" value="1"/>
</dbReference>
<dbReference type="Gene3D" id="3.40.1440.10">
    <property type="entry name" value="GIY-YIG endonuclease"/>
    <property type="match status" value="1"/>
</dbReference>
<dbReference type="SUPFAM" id="SSF47781">
    <property type="entry name" value="RuvA domain 2-like"/>
    <property type="match status" value="1"/>
</dbReference>
<dbReference type="Pfam" id="PF02151">
    <property type="entry name" value="UVR"/>
    <property type="match status" value="1"/>
</dbReference>
<dbReference type="InterPro" id="IPR035901">
    <property type="entry name" value="GIY-YIG_endonuc_sf"/>
</dbReference>
<evidence type="ECO:0000256" key="1">
    <source>
        <dbReference type="ARBA" id="ARBA00022490"/>
    </source>
</evidence>
<accession>A0ABV5Z8S5</accession>
<organism evidence="11 12">
    <name type="scientific">Balneatrix alpica</name>
    <dbReference type="NCBI Taxonomy" id="75684"/>
    <lineage>
        <taxon>Bacteria</taxon>
        <taxon>Pseudomonadati</taxon>
        <taxon>Pseudomonadota</taxon>
        <taxon>Gammaproteobacteria</taxon>
        <taxon>Oceanospirillales</taxon>
        <taxon>Balneatrichaceae</taxon>
        <taxon>Balneatrix</taxon>
    </lineage>
</organism>
<dbReference type="InterPro" id="IPR000305">
    <property type="entry name" value="GIY-YIG_endonuc"/>
</dbReference>
<dbReference type="HAMAP" id="MF_00203">
    <property type="entry name" value="UvrC"/>
    <property type="match status" value="1"/>
</dbReference>
<evidence type="ECO:0000256" key="5">
    <source>
        <dbReference type="ARBA" id="ARBA00023204"/>
    </source>
</evidence>
<dbReference type="InterPro" id="IPR050066">
    <property type="entry name" value="UvrABC_protein_C"/>
</dbReference>
<evidence type="ECO:0000256" key="3">
    <source>
        <dbReference type="ARBA" id="ARBA00022769"/>
    </source>
</evidence>
<dbReference type="SMART" id="SM00465">
    <property type="entry name" value="GIYc"/>
    <property type="match status" value="1"/>
</dbReference>
<keyword evidence="3 7" id="KW-0228">DNA excision</keyword>
<protein>
    <recommendedName>
        <fullName evidence="7">UvrABC system protein C</fullName>
        <shortName evidence="7">Protein UvrC</shortName>
    </recommendedName>
    <alternativeName>
        <fullName evidence="7">Excinuclease ABC subunit C</fullName>
    </alternativeName>
</protein>
<dbReference type="InterPro" id="IPR047296">
    <property type="entry name" value="GIY-YIG_UvrC_Cho"/>
</dbReference>
<evidence type="ECO:0000256" key="7">
    <source>
        <dbReference type="HAMAP-Rule" id="MF_00203"/>
    </source>
</evidence>
<dbReference type="InterPro" id="IPR036876">
    <property type="entry name" value="UVR_dom_sf"/>
</dbReference>
<feature type="domain" description="UvrC family homology region profile" evidence="10">
    <location>
        <begin position="253"/>
        <end position="479"/>
    </location>
</feature>
<name>A0ABV5Z8S5_9GAMM</name>
<dbReference type="Proteomes" id="UP001589628">
    <property type="component" value="Unassembled WGS sequence"/>
</dbReference>
<evidence type="ECO:0000259" key="9">
    <source>
        <dbReference type="PROSITE" id="PS50164"/>
    </source>
</evidence>
<evidence type="ECO:0000259" key="8">
    <source>
        <dbReference type="PROSITE" id="PS50151"/>
    </source>
</evidence>
<dbReference type="PANTHER" id="PTHR30562">
    <property type="entry name" value="UVRC/OXIDOREDUCTASE"/>
    <property type="match status" value="1"/>
</dbReference>
<dbReference type="Gene3D" id="1.10.150.20">
    <property type="entry name" value="5' to 3' exonuclease, C-terminal subdomain"/>
    <property type="match status" value="1"/>
</dbReference>
<evidence type="ECO:0000259" key="10">
    <source>
        <dbReference type="PROSITE" id="PS50165"/>
    </source>
</evidence>
<dbReference type="SUPFAM" id="SSF46600">
    <property type="entry name" value="C-terminal UvrC-binding domain of UvrB"/>
    <property type="match status" value="1"/>
</dbReference>
<dbReference type="InterPro" id="IPR038476">
    <property type="entry name" value="UvrC_RNase_H_dom_sf"/>
</dbReference>
<keyword evidence="1 7" id="KW-0963">Cytoplasm</keyword>
<comment type="caution">
    <text evidence="11">The sequence shown here is derived from an EMBL/GenBank/DDBJ whole genome shotgun (WGS) entry which is preliminary data.</text>
</comment>
<keyword evidence="4 7" id="KW-0267">Excision nuclease</keyword>
<dbReference type="NCBIfam" id="NF001824">
    <property type="entry name" value="PRK00558.1-5"/>
    <property type="match status" value="1"/>
</dbReference>
<comment type="subunit">
    <text evidence="7">Interacts with UvrB in an incision complex.</text>
</comment>
<dbReference type="RefSeq" id="WP_027313439.1">
    <property type="nucleotide sequence ID" value="NZ_JBHLZN010000001.1"/>
</dbReference>
<keyword evidence="5 7" id="KW-0234">DNA repair</keyword>